<dbReference type="PRINTS" id="PR01490">
    <property type="entry name" value="RTXTOXIND"/>
</dbReference>
<keyword evidence="7 9" id="KW-1133">Transmembrane helix</keyword>
<dbReference type="Gene3D" id="2.40.50.100">
    <property type="match status" value="1"/>
</dbReference>
<evidence type="ECO:0000259" key="12">
    <source>
        <dbReference type="Pfam" id="PF26002"/>
    </source>
</evidence>
<accession>A0ABY2QD02</accession>
<dbReference type="InterPro" id="IPR058982">
    <property type="entry name" value="Beta-barrel_AprE"/>
</dbReference>
<evidence type="ECO:0000256" key="3">
    <source>
        <dbReference type="ARBA" id="ARBA00022448"/>
    </source>
</evidence>
<evidence type="ECO:0000256" key="7">
    <source>
        <dbReference type="ARBA" id="ARBA00022989"/>
    </source>
</evidence>
<comment type="caution">
    <text evidence="13">The sequence shown here is derived from an EMBL/GenBank/DDBJ whole genome shotgun (WGS) entry which is preliminary data.</text>
</comment>
<dbReference type="Proteomes" id="UP000306441">
    <property type="component" value="Unassembled WGS sequence"/>
</dbReference>
<organism evidence="13 14">
    <name type="scientific">Ollibium composti</name>
    <dbReference type="NCBI Taxonomy" id="2675109"/>
    <lineage>
        <taxon>Bacteria</taxon>
        <taxon>Pseudomonadati</taxon>
        <taxon>Pseudomonadota</taxon>
        <taxon>Alphaproteobacteria</taxon>
        <taxon>Hyphomicrobiales</taxon>
        <taxon>Phyllobacteriaceae</taxon>
        <taxon>Ollibium</taxon>
    </lineage>
</organism>
<dbReference type="PANTHER" id="PTHR30386:SF17">
    <property type="entry name" value="ALKALINE PROTEASE SECRETION PROTEIN APRE"/>
    <property type="match status" value="1"/>
</dbReference>
<dbReference type="Pfam" id="PF25994">
    <property type="entry name" value="HH_AprE"/>
    <property type="match status" value="1"/>
</dbReference>
<evidence type="ECO:0000256" key="6">
    <source>
        <dbReference type="ARBA" id="ARBA00022692"/>
    </source>
</evidence>
<comment type="subcellular location">
    <subcellularLocation>
        <location evidence="1 9">Cell inner membrane</location>
        <topology evidence="1 9">Single-pass membrane protein</topology>
    </subcellularLocation>
</comment>
<proteinExistence type="inferred from homology"/>
<dbReference type="InterPro" id="IPR010129">
    <property type="entry name" value="T1SS_HlyD"/>
</dbReference>
<evidence type="ECO:0000256" key="5">
    <source>
        <dbReference type="ARBA" id="ARBA00022519"/>
    </source>
</evidence>
<dbReference type="Gene3D" id="2.40.30.170">
    <property type="match status" value="1"/>
</dbReference>
<sequence>MTTSVAHVHDIEWYGQVPRSIHKHALVGLVLVLLAFGGFGTWASTAPLAAAVISAGSFVATGENKVVQHLEGGIIQEILVSEGDHVTAGQPLIRLDGIAAQVKQRQLFLRQARLEANVARLESQVANKPDIAFPHIIADNKNDDDIASIIDGQVASFRSAQSRMESEIGLLKQNIESLKFRAEGFQKQSASMAEQLVFLKEEYSGKLKLLQQGLIRKPEINAIQRAMADAEGQIGRLDAEVSETDAQIEKYRQQINQTVTELNQKALDELQSSQGDLDAVREEARQAKNVMRRSTINAPVSGTVVRMYYHTSGGVIESGKKILEILPANVPLIIETQVQRKDIDAVKPGQKATIRLVALNRRTTPVLYGDVYYVSADALSDAAIPGTEVYLARVRLPASELARIPGFTATPGMPVEVMIETAERTFLDYLTKPIRESMSRAFTER</sequence>
<keyword evidence="14" id="KW-1185">Reference proteome</keyword>
<dbReference type="InterPro" id="IPR058781">
    <property type="entry name" value="HH_AprE-like"/>
</dbReference>
<reference evidence="13 14" key="1">
    <citation type="submission" date="2019-04" db="EMBL/GenBank/DDBJ databases">
        <title>Mesorhizobium composti sp. nov., isolated from compost.</title>
        <authorList>
            <person name="Lin S.-Y."/>
            <person name="Hameed A."/>
            <person name="Hsieh Y.-T."/>
            <person name="Young C.-C."/>
        </authorList>
    </citation>
    <scope>NUCLEOTIDE SEQUENCE [LARGE SCALE GENOMIC DNA]</scope>
    <source>
        <strain evidence="13 14">CC-YTH430</strain>
    </source>
</reference>
<evidence type="ECO:0000313" key="14">
    <source>
        <dbReference type="Proteomes" id="UP000306441"/>
    </source>
</evidence>
<keyword evidence="3 9" id="KW-0813">Transport</keyword>
<evidence type="ECO:0000259" key="11">
    <source>
        <dbReference type="Pfam" id="PF25994"/>
    </source>
</evidence>
<dbReference type="NCBIfam" id="TIGR01843">
    <property type="entry name" value="type_I_hlyD"/>
    <property type="match status" value="1"/>
</dbReference>
<dbReference type="PANTHER" id="PTHR30386">
    <property type="entry name" value="MEMBRANE FUSION SUBUNIT OF EMRAB-TOLC MULTIDRUG EFFLUX PUMP"/>
    <property type="match status" value="1"/>
</dbReference>
<dbReference type="InterPro" id="IPR050739">
    <property type="entry name" value="MFP"/>
</dbReference>
<keyword evidence="10" id="KW-0175">Coiled coil</keyword>
<keyword evidence="6 9" id="KW-0812">Transmembrane</keyword>
<keyword evidence="5 9" id="KW-0997">Cell inner membrane</keyword>
<feature type="domain" description="AprE-like long alpha-helical hairpin" evidence="11">
    <location>
        <begin position="105"/>
        <end position="289"/>
    </location>
</feature>
<evidence type="ECO:0000256" key="10">
    <source>
        <dbReference type="SAM" id="Coils"/>
    </source>
</evidence>
<dbReference type="EMBL" id="SSNY01000001">
    <property type="protein sequence ID" value="THF59869.1"/>
    <property type="molecule type" value="Genomic_DNA"/>
</dbReference>
<evidence type="ECO:0000256" key="1">
    <source>
        <dbReference type="ARBA" id="ARBA00004377"/>
    </source>
</evidence>
<dbReference type="RefSeq" id="WP_136353488.1">
    <property type="nucleotide sequence ID" value="NZ_SSNY01000001.1"/>
</dbReference>
<evidence type="ECO:0000256" key="8">
    <source>
        <dbReference type="ARBA" id="ARBA00023136"/>
    </source>
</evidence>
<name>A0ABY2QD02_9HYPH</name>
<feature type="coiled-coil region" evidence="10">
    <location>
        <begin position="220"/>
        <end position="297"/>
    </location>
</feature>
<gene>
    <name evidence="13" type="ORF">E6C48_02125</name>
</gene>
<evidence type="ECO:0000256" key="4">
    <source>
        <dbReference type="ARBA" id="ARBA00022475"/>
    </source>
</evidence>
<keyword evidence="4 9" id="KW-1003">Cell membrane</keyword>
<feature type="domain" description="AprE-like beta-barrel" evidence="12">
    <location>
        <begin position="332"/>
        <end position="421"/>
    </location>
</feature>
<evidence type="ECO:0000313" key="13">
    <source>
        <dbReference type="EMBL" id="THF59869.1"/>
    </source>
</evidence>
<keyword evidence="8 9" id="KW-0472">Membrane</keyword>
<protein>
    <recommendedName>
        <fullName evidence="9">Membrane fusion protein (MFP) family protein</fullName>
    </recommendedName>
</protein>
<feature type="transmembrane region" description="Helical" evidence="9">
    <location>
        <begin position="25"/>
        <end position="43"/>
    </location>
</feature>
<evidence type="ECO:0000256" key="9">
    <source>
        <dbReference type="RuleBase" id="RU365093"/>
    </source>
</evidence>
<comment type="similarity">
    <text evidence="2 9">Belongs to the membrane fusion protein (MFP) (TC 8.A.1) family.</text>
</comment>
<dbReference type="Pfam" id="PF26002">
    <property type="entry name" value="Beta-barrel_AprE"/>
    <property type="match status" value="1"/>
</dbReference>
<evidence type="ECO:0000256" key="2">
    <source>
        <dbReference type="ARBA" id="ARBA00009477"/>
    </source>
</evidence>